<keyword evidence="2" id="KW-1185">Reference proteome</keyword>
<reference evidence="1 2" key="1">
    <citation type="journal article" date="2021" name="Commun. Biol.">
        <title>The genome of Shorea leprosula (Dipterocarpaceae) highlights the ecological relevance of drought in aseasonal tropical rainforests.</title>
        <authorList>
            <person name="Ng K.K.S."/>
            <person name="Kobayashi M.J."/>
            <person name="Fawcett J.A."/>
            <person name="Hatakeyama M."/>
            <person name="Paape T."/>
            <person name="Ng C.H."/>
            <person name="Ang C.C."/>
            <person name="Tnah L.H."/>
            <person name="Lee C.T."/>
            <person name="Nishiyama T."/>
            <person name="Sese J."/>
            <person name="O'Brien M.J."/>
            <person name="Copetti D."/>
            <person name="Mohd Noor M.I."/>
            <person name="Ong R.C."/>
            <person name="Putra M."/>
            <person name="Sireger I.Z."/>
            <person name="Indrioko S."/>
            <person name="Kosugi Y."/>
            <person name="Izuno A."/>
            <person name="Isagi Y."/>
            <person name="Lee S.L."/>
            <person name="Shimizu K.K."/>
        </authorList>
    </citation>
    <scope>NUCLEOTIDE SEQUENCE [LARGE SCALE GENOMIC DNA]</scope>
    <source>
        <strain evidence="1">214</strain>
    </source>
</reference>
<dbReference type="Proteomes" id="UP001054252">
    <property type="component" value="Unassembled WGS sequence"/>
</dbReference>
<sequence length="41" mass="4616">MDDRNCCQPFVSCCLSCKRWGEKGQVGHTLVISERSKITIS</sequence>
<comment type="caution">
    <text evidence="1">The sequence shown here is derived from an EMBL/GenBank/DDBJ whole genome shotgun (WGS) entry which is preliminary data.</text>
</comment>
<organism evidence="1 2">
    <name type="scientific">Rubroshorea leprosula</name>
    <dbReference type="NCBI Taxonomy" id="152421"/>
    <lineage>
        <taxon>Eukaryota</taxon>
        <taxon>Viridiplantae</taxon>
        <taxon>Streptophyta</taxon>
        <taxon>Embryophyta</taxon>
        <taxon>Tracheophyta</taxon>
        <taxon>Spermatophyta</taxon>
        <taxon>Magnoliopsida</taxon>
        <taxon>eudicotyledons</taxon>
        <taxon>Gunneridae</taxon>
        <taxon>Pentapetalae</taxon>
        <taxon>rosids</taxon>
        <taxon>malvids</taxon>
        <taxon>Malvales</taxon>
        <taxon>Dipterocarpaceae</taxon>
        <taxon>Rubroshorea</taxon>
    </lineage>
</organism>
<evidence type="ECO:0000313" key="2">
    <source>
        <dbReference type="Proteomes" id="UP001054252"/>
    </source>
</evidence>
<accession>A0AAV5HRZ5</accession>
<name>A0AAV5HRZ5_9ROSI</name>
<dbReference type="EMBL" id="BPVZ01000002">
    <property type="protein sequence ID" value="GKU88236.1"/>
    <property type="molecule type" value="Genomic_DNA"/>
</dbReference>
<evidence type="ECO:0000313" key="1">
    <source>
        <dbReference type="EMBL" id="GKU88236.1"/>
    </source>
</evidence>
<dbReference type="AlphaFoldDB" id="A0AAV5HRZ5"/>
<protein>
    <submittedName>
        <fullName evidence="1">Uncharacterized protein</fullName>
    </submittedName>
</protein>
<proteinExistence type="predicted"/>
<gene>
    <name evidence="1" type="ORF">SLEP1_g2522</name>
</gene>